<dbReference type="EMBL" id="CAJNOR010000103">
    <property type="protein sequence ID" value="CAF0798013.1"/>
    <property type="molecule type" value="Genomic_DNA"/>
</dbReference>
<feature type="transmembrane region" description="Helical" evidence="1">
    <location>
        <begin position="317"/>
        <end position="341"/>
    </location>
</feature>
<feature type="transmembrane region" description="Helical" evidence="1">
    <location>
        <begin position="368"/>
        <end position="385"/>
    </location>
</feature>
<comment type="caution">
    <text evidence="2">The sequence shown here is derived from an EMBL/GenBank/DDBJ whole genome shotgun (WGS) entry which is preliminary data.</text>
</comment>
<feature type="transmembrane region" description="Helical" evidence="1">
    <location>
        <begin position="20"/>
        <end position="36"/>
    </location>
</feature>
<feature type="transmembrane region" description="Helical" evidence="1">
    <location>
        <begin position="42"/>
        <end position="64"/>
    </location>
</feature>
<evidence type="ECO:0000313" key="3">
    <source>
        <dbReference type="Proteomes" id="UP000663828"/>
    </source>
</evidence>
<dbReference type="GO" id="GO:0000139">
    <property type="term" value="C:Golgi membrane"/>
    <property type="evidence" value="ECO:0007669"/>
    <property type="project" value="InterPro"/>
</dbReference>
<dbReference type="GO" id="GO:0006506">
    <property type="term" value="P:GPI anchor biosynthetic process"/>
    <property type="evidence" value="ECO:0007669"/>
    <property type="project" value="InterPro"/>
</dbReference>
<dbReference type="AlphaFoldDB" id="A0A813SJP9"/>
<organism evidence="2 3">
    <name type="scientific">Adineta ricciae</name>
    <name type="common">Rotifer</name>
    <dbReference type="NCBI Taxonomy" id="249248"/>
    <lineage>
        <taxon>Eukaryota</taxon>
        <taxon>Metazoa</taxon>
        <taxon>Spiralia</taxon>
        <taxon>Gnathifera</taxon>
        <taxon>Rotifera</taxon>
        <taxon>Eurotatoria</taxon>
        <taxon>Bdelloidea</taxon>
        <taxon>Adinetida</taxon>
        <taxon>Adinetidae</taxon>
        <taxon>Adineta</taxon>
    </lineage>
</organism>
<reference evidence="2" key="1">
    <citation type="submission" date="2021-02" db="EMBL/GenBank/DDBJ databases">
        <authorList>
            <person name="Nowell W R."/>
        </authorList>
    </citation>
    <scope>NUCLEOTIDE SEQUENCE</scope>
</reference>
<dbReference type="PANTHER" id="PTHR31410:SF1">
    <property type="entry name" value="POST-GPI ATTACHMENT TO PROTEINS FACTOR 4"/>
    <property type="match status" value="1"/>
</dbReference>
<name>A0A813SJP9_ADIRI</name>
<dbReference type="PANTHER" id="PTHR31410">
    <property type="entry name" value="TRANSMEMBRANE PROTEIN 246"/>
    <property type="match status" value="1"/>
</dbReference>
<sequence length="483" mass="57674">MKCFILPQMFFSRLKYRRNIIQSVISYVTFIFFHWHHRIHLYTYLIVTCIACCVSYYQPFGLLFNVTRFVPENQATNAVRNKLIIKQKQEQREAYEWLDNVWKNSRNYSHIISTESEQSRFYDFLQIKSYDSRLSSYQLFHQPVSKPAHNVTNITEQIVISILYSRQDTDHREGKFYVGQVLYQLLKNYHSRFIITLCENNNSNDKISDEINLIRRLVPVFIVNTISSNGIFDMYEQEKQAHLQCILANFQSFSHVNYFLLLQDDAEPVHEDFYSRFVSLIDSRVKHQWPKDGPRKQPAFVKIYHPRWLIDYLHPSLYIIVQLIATSLFLTFMSFIGFHTFQMIKQNKSKYSNHYTHGTSYNFVTRQLQYFIFYFLLITLVLILLNHSNVSWSWRSLHSSFYAIYPAPSCCLPGVLYFRQTYQQVIDYLNSVKCQNGYAIDTAFDDLPKRTQLQTYLVEPNLVHHIGLYSRLRHVYINPYLLD</sequence>
<accession>A0A813SJP9</accession>
<proteinExistence type="predicted"/>
<protein>
    <submittedName>
        <fullName evidence="2">Uncharacterized protein</fullName>
    </submittedName>
</protein>
<dbReference type="InterPro" id="IPR029675">
    <property type="entry name" value="PGAP4"/>
</dbReference>
<gene>
    <name evidence="2" type="ORF">XAT740_LOCUS2829</name>
</gene>
<keyword evidence="1" id="KW-0472">Membrane</keyword>
<dbReference type="GO" id="GO:0016757">
    <property type="term" value="F:glycosyltransferase activity"/>
    <property type="evidence" value="ECO:0007669"/>
    <property type="project" value="InterPro"/>
</dbReference>
<dbReference type="Proteomes" id="UP000663828">
    <property type="component" value="Unassembled WGS sequence"/>
</dbReference>
<evidence type="ECO:0000256" key="1">
    <source>
        <dbReference type="SAM" id="Phobius"/>
    </source>
</evidence>
<evidence type="ECO:0000313" key="2">
    <source>
        <dbReference type="EMBL" id="CAF0798013.1"/>
    </source>
</evidence>
<keyword evidence="1" id="KW-0812">Transmembrane</keyword>
<keyword evidence="3" id="KW-1185">Reference proteome</keyword>
<keyword evidence="1" id="KW-1133">Transmembrane helix</keyword>